<dbReference type="EMBL" id="DSRT01000120">
    <property type="protein sequence ID" value="HGW29728.1"/>
    <property type="molecule type" value="Genomic_DNA"/>
</dbReference>
<dbReference type="Gene3D" id="2.40.300.10">
    <property type="entry name" value="Head decoration protein D"/>
    <property type="match status" value="1"/>
</dbReference>
<accession>A0A7C4TKJ8</accession>
<evidence type="ECO:0000256" key="1">
    <source>
        <dbReference type="SAM" id="Phobius"/>
    </source>
</evidence>
<reference evidence="2" key="1">
    <citation type="journal article" date="2020" name="mSystems">
        <title>Genome- and Community-Level Interaction Insights into Carbon Utilization and Element Cycling Functions of Hydrothermarchaeota in Hydrothermal Sediment.</title>
        <authorList>
            <person name="Zhou Z."/>
            <person name="Liu Y."/>
            <person name="Xu W."/>
            <person name="Pan J."/>
            <person name="Luo Z.H."/>
            <person name="Li M."/>
        </authorList>
    </citation>
    <scope>NUCLEOTIDE SEQUENCE [LARGE SCALE GENOMIC DNA]</scope>
    <source>
        <strain evidence="2">SpSt-417</strain>
    </source>
</reference>
<gene>
    <name evidence="2" type="ORF">ENR63_02285</name>
</gene>
<comment type="caution">
    <text evidence="2">The sequence shown here is derived from an EMBL/GenBank/DDBJ whole genome shotgun (WGS) entry which is preliminary data.</text>
</comment>
<evidence type="ECO:0000313" key="2">
    <source>
        <dbReference type="EMBL" id="HGW29728.1"/>
    </source>
</evidence>
<sequence>MPNKNLLSKFSVLVLVLFLTPFVYPITFPVAYAQDFTTGLAESIFVEAGRSVVSGDIVSLKNNRFELSSKPYDSSMYGVITDNPALVMEDRALEGRSYVAISGEAFVRVTSKNGNISKGDPITSSDLPGVGQRSTLSGQIIGVALQDYSSDDPNQVKEILISVDIRPYVVEGNVKVNLIEALRSGAQAPFLTPLTSLRYVLAALVTAGSFILGFAAFGKTSGSGVEALGRNPLASKEIQRSVVFNMLLTVAIMLSGLALAYFILVL</sequence>
<keyword evidence="1" id="KW-0472">Membrane</keyword>
<keyword evidence="1" id="KW-0812">Transmembrane</keyword>
<feature type="transmembrane region" description="Helical" evidence="1">
    <location>
        <begin position="199"/>
        <end position="221"/>
    </location>
</feature>
<feature type="transmembrane region" description="Helical" evidence="1">
    <location>
        <begin position="242"/>
        <end position="264"/>
    </location>
</feature>
<keyword evidence="1" id="KW-1133">Transmembrane helix</keyword>
<organism evidence="2">
    <name type="scientific">candidate division WWE3 bacterium</name>
    <dbReference type="NCBI Taxonomy" id="2053526"/>
    <lineage>
        <taxon>Bacteria</taxon>
        <taxon>Katanobacteria</taxon>
    </lineage>
</organism>
<dbReference type="AlphaFoldDB" id="A0A7C4TKJ8"/>
<name>A0A7C4TKJ8_UNCKA</name>
<proteinExistence type="predicted"/>
<protein>
    <submittedName>
        <fullName evidence="2">Uncharacterized protein</fullName>
    </submittedName>
</protein>